<protein>
    <submittedName>
        <fullName evidence="2">Uncharacterized protein</fullName>
    </submittedName>
</protein>
<accession>A0A9P0PSE2</accession>
<keyword evidence="3" id="KW-1185">Reference proteome</keyword>
<dbReference type="EMBL" id="CAKOFQ010007132">
    <property type="protein sequence ID" value="CAH1992027.1"/>
    <property type="molecule type" value="Genomic_DNA"/>
</dbReference>
<proteinExistence type="predicted"/>
<gene>
    <name evidence="2" type="ORF">ACAOBT_LOCUS20634</name>
</gene>
<feature type="compositionally biased region" description="Polar residues" evidence="1">
    <location>
        <begin position="45"/>
        <end position="58"/>
    </location>
</feature>
<sequence>MSLQKFKLPTVCEGKPVAMVRPFKIKSSPQEEESWDDDRCLMDNTPPNQLTGSRTPMDTTPFRRDGFRRYGPRNPAPEVPTEENLDDDPPCETYIPNVENIPFIRDVPPVMSRSPGQVHQVESKEYCIH</sequence>
<evidence type="ECO:0000313" key="2">
    <source>
        <dbReference type="EMBL" id="CAH1992027.1"/>
    </source>
</evidence>
<evidence type="ECO:0000256" key="1">
    <source>
        <dbReference type="SAM" id="MobiDB-lite"/>
    </source>
</evidence>
<feature type="region of interest" description="Disordered" evidence="1">
    <location>
        <begin position="24"/>
        <end position="92"/>
    </location>
</feature>
<reference evidence="2" key="1">
    <citation type="submission" date="2022-03" db="EMBL/GenBank/DDBJ databases">
        <authorList>
            <person name="Sayadi A."/>
        </authorList>
    </citation>
    <scope>NUCLEOTIDE SEQUENCE</scope>
</reference>
<comment type="caution">
    <text evidence="2">The sequence shown here is derived from an EMBL/GenBank/DDBJ whole genome shotgun (WGS) entry which is preliminary data.</text>
</comment>
<organism evidence="2 3">
    <name type="scientific">Acanthoscelides obtectus</name>
    <name type="common">Bean weevil</name>
    <name type="synonym">Bruchus obtectus</name>
    <dbReference type="NCBI Taxonomy" id="200917"/>
    <lineage>
        <taxon>Eukaryota</taxon>
        <taxon>Metazoa</taxon>
        <taxon>Ecdysozoa</taxon>
        <taxon>Arthropoda</taxon>
        <taxon>Hexapoda</taxon>
        <taxon>Insecta</taxon>
        <taxon>Pterygota</taxon>
        <taxon>Neoptera</taxon>
        <taxon>Endopterygota</taxon>
        <taxon>Coleoptera</taxon>
        <taxon>Polyphaga</taxon>
        <taxon>Cucujiformia</taxon>
        <taxon>Chrysomeloidea</taxon>
        <taxon>Chrysomelidae</taxon>
        <taxon>Bruchinae</taxon>
        <taxon>Bruchini</taxon>
        <taxon>Acanthoscelides</taxon>
    </lineage>
</organism>
<name>A0A9P0PSE2_ACAOB</name>
<feature type="compositionally biased region" description="Acidic residues" evidence="1">
    <location>
        <begin position="80"/>
        <end position="90"/>
    </location>
</feature>
<dbReference type="Proteomes" id="UP001152888">
    <property type="component" value="Unassembled WGS sequence"/>
</dbReference>
<dbReference type="AlphaFoldDB" id="A0A9P0PSE2"/>
<evidence type="ECO:0000313" key="3">
    <source>
        <dbReference type="Proteomes" id="UP001152888"/>
    </source>
</evidence>